<dbReference type="AlphaFoldDB" id="A0A392PXZ5"/>
<keyword evidence="1" id="KW-0732">Signal</keyword>
<feature type="signal peptide" evidence="1">
    <location>
        <begin position="1"/>
        <end position="26"/>
    </location>
</feature>
<organism evidence="2 3">
    <name type="scientific">Trifolium medium</name>
    <dbReference type="NCBI Taxonomy" id="97028"/>
    <lineage>
        <taxon>Eukaryota</taxon>
        <taxon>Viridiplantae</taxon>
        <taxon>Streptophyta</taxon>
        <taxon>Embryophyta</taxon>
        <taxon>Tracheophyta</taxon>
        <taxon>Spermatophyta</taxon>
        <taxon>Magnoliopsida</taxon>
        <taxon>eudicotyledons</taxon>
        <taxon>Gunneridae</taxon>
        <taxon>Pentapetalae</taxon>
        <taxon>rosids</taxon>
        <taxon>fabids</taxon>
        <taxon>Fabales</taxon>
        <taxon>Fabaceae</taxon>
        <taxon>Papilionoideae</taxon>
        <taxon>50 kb inversion clade</taxon>
        <taxon>NPAAA clade</taxon>
        <taxon>Hologalegina</taxon>
        <taxon>IRL clade</taxon>
        <taxon>Trifolieae</taxon>
        <taxon>Trifolium</taxon>
    </lineage>
</organism>
<comment type="caution">
    <text evidence="2">The sequence shown here is derived from an EMBL/GenBank/DDBJ whole genome shotgun (WGS) entry which is preliminary data.</text>
</comment>
<keyword evidence="3" id="KW-1185">Reference proteome</keyword>
<accession>A0A392PXZ5</accession>
<proteinExistence type="predicted"/>
<evidence type="ECO:0000313" key="3">
    <source>
        <dbReference type="Proteomes" id="UP000265520"/>
    </source>
</evidence>
<name>A0A392PXZ5_9FABA</name>
<dbReference type="Proteomes" id="UP000265520">
    <property type="component" value="Unassembled WGS sequence"/>
</dbReference>
<evidence type="ECO:0000256" key="1">
    <source>
        <dbReference type="SAM" id="SignalP"/>
    </source>
</evidence>
<feature type="chain" id="PRO_5017450866" evidence="1">
    <location>
        <begin position="27"/>
        <end position="37"/>
    </location>
</feature>
<dbReference type="EMBL" id="LXQA010100273">
    <property type="protein sequence ID" value="MCI16310.1"/>
    <property type="molecule type" value="Genomic_DNA"/>
</dbReference>
<sequence>MESHSTCRINICLLVLMRFWSAKAWGANGIRYPGSPC</sequence>
<protein>
    <submittedName>
        <fullName evidence="2">Uncharacterized protein</fullName>
    </submittedName>
</protein>
<feature type="non-terminal residue" evidence="2">
    <location>
        <position position="37"/>
    </location>
</feature>
<reference evidence="2 3" key="1">
    <citation type="journal article" date="2018" name="Front. Plant Sci.">
        <title>Red Clover (Trifolium pratense) and Zigzag Clover (T. medium) - A Picture of Genomic Similarities and Differences.</title>
        <authorList>
            <person name="Dluhosova J."/>
            <person name="Istvanek J."/>
            <person name="Nedelnik J."/>
            <person name="Repkova J."/>
        </authorList>
    </citation>
    <scope>NUCLEOTIDE SEQUENCE [LARGE SCALE GENOMIC DNA]</scope>
    <source>
        <strain evidence="3">cv. 10/8</strain>
        <tissue evidence="2">Leaf</tissue>
    </source>
</reference>
<evidence type="ECO:0000313" key="2">
    <source>
        <dbReference type="EMBL" id="MCI16310.1"/>
    </source>
</evidence>